<gene>
    <name evidence="1" type="ORF">OCTVUL_1B015050</name>
</gene>
<dbReference type="AlphaFoldDB" id="A0AA36BQZ7"/>
<accession>A0AA36BQZ7</accession>
<evidence type="ECO:0000313" key="2">
    <source>
        <dbReference type="Proteomes" id="UP001162480"/>
    </source>
</evidence>
<sequence>MLHCSIGGDGYVELEQIDQHLLTQKGSICHCRCCCCCVGVGVGGGGVVCGGDCGGDSGAGGSRNVIA</sequence>
<organism evidence="1 2">
    <name type="scientific">Octopus vulgaris</name>
    <name type="common">Common octopus</name>
    <dbReference type="NCBI Taxonomy" id="6645"/>
    <lineage>
        <taxon>Eukaryota</taxon>
        <taxon>Metazoa</taxon>
        <taxon>Spiralia</taxon>
        <taxon>Lophotrochozoa</taxon>
        <taxon>Mollusca</taxon>
        <taxon>Cephalopoda</taxon>
        <taxon>Coleoidea</taxon>
        <taxon>Octopodiformes</taxon>
        <taxon>Octopoda</taxon>
        <taxon>Incirrata</taxon>
        <taxon>Octopodidae</taxon>
        <taxon>Octopus</taxon>
    </lineage>
</organism>
<dbReference type="EMBL" id="OX597835">
    <property type="protein sequence ID" value="CAI9738963.1"/>
    <property type="molecule type" value="Genomic_DNA"/>
</dbReference>
<reference evidence="1" key="1">
    <citation type="submission" date="2023-08" db="EMBL/GenBank/DDBJ databases">
        <authorList>
            <person name="Alioto T."/>
            <person name="Alioto T."/>
            <person name="Gomez Garrido J."/>
        </authorList>
    </citation>
    <scope>NUCLEOTIDE SEQUENCE</scope>
</reference>
<protein>
    <submittedName>
        <fullName evidence="1">Uncharacterized protein</fullName>
    </submittedName>
</protein>
<dbReference type="Proteomes" id="UP001162480">
    <property type="component" value="Chromosome 22"/>
</dbReference>
<proteinExistence type="predicted"/>
<evidence type="ECO:0000313" key="1">
    <source>
        <dbReference type="EMBL" id="CAI9738963.1"/>
    </source>
</evidence>
<name>A0AA36BQZ7_OCTVU</name>
<keyword evidence="2" id="KW-1185">Reference proteome</keyword>